<dbReference type="RefSeq" id="WP_113696241.1">
    <property type="nucleotide sequence ID" value="NZ_CP015163.1"/>
</dbReference>
<keyword evidence="4" id="KW-1185">Reference proteome</keyword>
<sequence>MIPVDIDRDEAAEAARRELADPAYQAAEPSWLAEAVEWVLARLDELVSSAAELTTASPLAWVLLALLVVVVVLVVRRRLGPTRRGAKASHEVFTGDKLTAAGYRQAAEAALAEGRLADAVRDRFRAIVCGLEERGVLEVRTGRTADEAANEAAHRLPALAGELRRGAVQFDDVFYGGRTATEAGYRRLVALDEAAAAARPLASAAASGVAR</sequence>
<dbReference type="KEGG" id="aab:A4R43_35985"/>
<dbReference type="EMBL" id="CP015163">
    <property type="protein sequence ID" value="AXB47184.1"/>
    <property type="molecule type" value="Genomic_DNA"/>
</dbReference>
<accession>A0A344LGL0</accession>
<protein>
    <recommendedName>
        <fullName evidence="2">Protein-glutamine gamma-glutamyltransferase-like C-terminal domain-containing protein</fullName>
    </recommendedName>
</protein>
<proteinExistence type="predicted"/>
<dbReference type="InterPro" id="IPR025403">
    <property type="entry name" value="TgpA-like_C"/>
</dbReference>
<feature type="transmembrane region" description="Helical" evidence="1">
    <location>
        <begin position="58"/>
        <end position="75"/>
    </location>
</feature>
<name>A0A344LGL0_9PSEU</name>
<dbReference type="OrthoDB" id="3389322at2"/>
<gene>
    <name evidence="3" type="ORF">A4R43_35985</name>
</gene>
<evidence type="ECO:0000313" key="3">
    <source>
        <dbReference type="EMBL" id="AXB47184.1"/>
    </source>
</evidence>
<evidence type="ECO:0000256" key="1">
    <source>
        <dbReference type="SAM" id="Phobius"/>
    </source>
</evidence>
<feature type="domain" description="Protein-glutamine gamma-glutamyltransferase-like C-terminal" evidence="2">
    <location>
        <begin position="123"/>
        <end position="193"/>
    </location>
</feature>
<dbReference type="Proteomes" id="UP000250434">
    <property type="component" value="Chromosome"/>
</dbReference>
<organism evidence="3 4">
    <name type="scientific">Amycolatopsis albispora</name>
    <dbReference type="NCBI Taxonomy" id="1804986"/>
    <lineage>
        <taxon>Bacteria</taxon>
        <taxon>Bacillati</taxon>
        <taxon>Actinomycetota</taxon>
        <taxon>Actinomycetes</taxon>
        <taxon>Pseudonocardiales</taxon>
        <taxon>Pseudonocardiaceae</taxon>
        <taxon>Amycolatopsis</taxon>
    </lineage>
</organism>
<evidence type="ECO:0000313" key="4">
    <source>
        <dbReference type="Proteomes" id="UP000250434"/>
    </source>
</evidence>
<keyword evidence="1" id="KW-0812">Transmembrane</keyword>
<evidence type="ECO:0000259" key="2">
    <source>
        <dbReference type="Pfam" id="PF13559"/>
    </source>
</evidence>
<dbReference type="Pfam" id="PF13559">
    <property type="entry name" value="DUF4129"/>
    <property type="match status" value="1"/>
</dbReference>
<reference evidence="3 4" key="1">
    <citation type="submission" date="2016-04" db="EMBL/GenBank/DDBJ databases">
        <title>Complete genome sequence and analysis of deep-sea sediment isolate, Amycolatopsis sp. WP1.</title>
        <authorList>
            <person name="Wang H."/>
            <person name="Chen S."/>
            <person name="Wu Q."/>
        </authorList>
    </citation>
    <scope>NUCLEOTIDE SEQUENCE [LARGE SCALE GENOMIC DNA]</scope>
    <source>
        <strain evidence="3 4">WP1</strain>
    </source>
</reference>
<keyword evidence="1" id="KW-1133">Transmembrane helix</keyword>
<dbReference type="AlphaFoldDB" id="A0A344LGL0"/>
<keyword evidence="1" id="KW-0472">Membrane</keyword>